<name>A0ABX8EP11_9ACTN</name>
<dbReference type="InterPro" id="IPR046640">
    <property type="entry name" value="DUF6752"/>
</dbReference>
<feature type="coiled-coil region" evidence="1">
    <location>
        <begin position="10"/>
        <end position="44"/>
    </location>
</feature>
<evidence type="ECO:0000313" key="4">
    <source>
        <dbReference type="Proteomes" id="UP000679307"/>
    </source>
</evidence>
<keyword evidence="4" id="KW-1185">Reference proteome</keyword>
<gene>
    <name evidence="3" type="ORF">ENKNEFLB_03283</name>
</gene>
<evidence type="ECO:0000313" key="3">
    <source>
        <dbReference type="EMBL" id="QVT80882.1"/>
    </source>
</evidence>
<protein>
    <recommendedName>
        <fullName evidence="2">DUF6752 domain-containing protein</fullName>
    </recommendedName>
</protein>
<accession>A0ABX8EP11</accession>
<dbReference type="EMBL" id="CP075371">
    <property type="protein sequence ID" value="QVT80882.1"/>
    <property type="molecule type" value="Genomic_DNA"/>
</dbReference>
<reference evidence="3 4" key="1">
    <citation type="submission" date="2021-05" db="EMBL/GenBank/DDBJ databases">
        <title>Complete genome of Nocardioides aquaticus KCTC 9944T isolated from meromictic and hypersaline Ekho Lake, Antarctica.</title>
        <authorList>
            <person name="Hwang K."/>
            <person name="Kim K.M."/>
            <person name="Choe H."/>
        </authorList>
    </citation>
    <scope>NUCLEOTIDE SEQUENCE [LARGE SCALE GENOMIC DNA]</scope>
    <source>
        <strain evidence="3 4">KCTC 9944</strain>
    </source>
</reference>
<sequence>MSVTPRGPWNRLGAARHAELEQRVADLEAEVSEMRRHNMRLAELTDVVQELLVPMAGRDEERIRQAIEQFNASI</sequence>
<organism evidence="3 4">
    <name type="scientific">Nocardioides aquaticus</name>
    <dbReference type="NCBI Taxonomy" id="160826"/>
    <lineage>
        <taxon>Bacteria</taxon>
        <taxon>Bacillati</taxon>
        <taxon>Actinomycetota</taxon>
        <taxon>Actinomycetes</taxon>
        <taxon>Propionibacteriales</taxon>
        <taxon>Nocardioidaceae</taxon>
        <taxon>Nocardioides</taxon>
    </lineage>
</organism>
<evidence type="ECO:0000259" key="2">
    <source>
        <dbReference type="Pfam" id="PF20537"/>
    </source>
</evidence>
<feature type="domain" description="DUF6752" evidence="2">
    <location>
        <begin position="20"/>
        <end position="73"/>
    </location>
</feature>
<proteinExistence type="predicted"/>
<dbReference type="Proteomes" id="UP000679307">
    <property type="component" value="Chromosome"/>
</dbReference>
<keyword evidence="1" id="KW-0175">Coiled coil</keyword>
<dbReference type="Pfam" id="PF20537">
    <property type="entry name" value="DUF6752"/>
    <property type="match status" value="1"/>
</dbReference>
<evidence type="ECO:0000256" key="1">
    <source>
        <dbReference type="SAM" id="Coils"/>
    </source>
</evidence>